<organism evidence="17 18">
    <name type="scientific">Candidatus Kerfeldbacteria bacterium RIFCSPLOWO2_01_FULL_48_11</name>
    <dbReference type="NCBI Taxonomy" id="1798543"/>
    <lineage>
        <taxon>Bacteria</taxon>
        <taxon>Candidatus Kerfeldiibacteriota</taxon>
    </lineage>
</organism>
<comment type="pathway">
    <text evidence="1">tRNA modification.</text>
</comment>
<evidence type="ECO:0000256" key="3">
    <source>
        <dbReference type="ARBA" id="ARBA00022485"/>
    </source>
</evidence>
<comment type="cofactor">
    <cofactor evidence="15">
        <name>[4Fe-4S] cluster</name>
        <dbReference type="ChEBI" id="CHEBI:49883"/>
    </cofactor>
    <text evidence="15">Binds 1 [4Fe-4S] cluster. The cluster is coordinated with 3 cysteines and an exchangeable S-adenosyl-L-methionine.</text>
</comment>
<dbReference type="InterPro" id="IPR032432">
    <property type="entry name" value="Radical_SAM_C"/>
</dbReference>
<comment type="similarity">
    <text evidence="2">Belongs to the ELP3 family.</text>
</comment>
<keyword evidence="8 15" id="KW-0479">Metal-binding</keyword>
<keyword evidence="12" id="KW-0012">Acyltransferase</keyword>
<dbReference type="STRING" id="1798543.A2898_01585"/>
<dbReference type="InterPro" id="IPR016181">
    <property type="entry name" value="Acyl_CoA_acyltransferase"/>
</dbReference>
<keyword evidence="5" id="KW-0808">Transferase</keyword>
<dbReference type="Gene3D" id="3.30.750.200">
    <property type="match status" value="1"/>
</dbReference>
<name>A0A1G2B5P7_9BACT</name>
<keyword evidence="10 15" id="KW-0408">Iron</keyword>
<dbReference type="GO" id="GO:0106261">
    <property type="term" value="F:tRNA uridine(34) acetyltransferase activity"/>
    <property type="evidence" value="ECO:0007669"/>
    <property type="project" value="UniProtKB-EC"/>
</dbReference>
<keyword evidence="9" id="KW-0694">RNA-binding</keyword>
<comment type="caution">
    <text evidence="17">The sequence shown here is derived from an EMBL/GenBank/DDBJ whole genome shotgun (WGS) entry which is preliminary data.</text>
</comment>
<dbReference type="SUPFAM" id="SSF55729">
    <property type="entry name" value="Acyl-CoA N-acyltransferases (Nat)"/>
    <property type="match status" value="1"/>
</dbReference>
<dbReference type="Pfam" id="PF16199">
    <property type="entry name" value="Radical_SAM_C"/>
    <property type="match status" value="1"/>
</dbReference>
<evidence type="ECO:0000256" key="10">
    <source>
        <dbReference type="ARBA" id="ARBA00023004"/>
    </source>
</evidence>
<dbReference type="AlphaFoldDB" id="A0A1G2B5P7"/>
<evidence type="ECO:0000256" key="9">
    <source>
        <dbReference type="ARBA" id="ARBA00022884"/>
    </source>
</evidence>
<dbReference type="GO" id="GO:0051539">
    <property type="term" value="F:4 iron, 4 sulfur cluster binding"/>
    <property type="evidence" value="ECO:0007669"/>
    <property type="project" value="UniProtKB-KW"/>
</dbReference>
<dbReference type="InterPro" id="IPR039661">
    <property type="entry name" value="ELP3"/>
</dbReference>
<evidence type="ECO:0000256" key="2">
    <source>
        <dbReference type="ARBA" id="ARBA00005494"/>
    </source>
</evidence>
<evidence type="ECO:0000256" key="15">
    <source>
        <dbReference type="PIRSR" id="PIRSR005669-1"/>
    </source>
</evidence>
<dbReference type="InterPro" id="IPR034687">
    <property type="entry name" value="ELP3-like"/>
</dbReference>
<evidence type="ECO:0000256" key="5">
    <source>
        <dbReference type="ARBA" id="ARBA00022679"/>
    </source>
</evidence>
<feature type="binding site" evidence="15">
    <location>
        <position position="95"/>
    </location>
    <ligand>
        <name>[4Fe-4S] cluster</name>
        <dbReference type="ChEBI" id="CHEBI:49883"/>
        <note>4Fe-4S-S-AdoMet</note>
    </ligand>
</feature>
<evidence type="ECO:0000256" key="7">
    <source>
        <dbReference type="ARBA" id="ARBA00022694"/>
    </source>
</evidence>
<evidence type="ECO:0000256" key="1">
    <source>
        <dbReference type="ARBA" id="ARBA00005217"/>
    </source>
</evidence>
<dbReference type="SFLD" id="SFLDS00029">
    <property type="entry name" value="Radical_SAM"/>
    <property type="match status" value="1"/>
</dbReference>
<keyword evidence="11 15" id="KW-0411">Iron-sulfur</keyword>
<keyword evidence="3" id="KW-0004">4Fe-4S</keyword>
<feature type="binding site" evidence="15">
    <location>
        <position position="91"/>
    </location>
    <ligand>
        <name>[4Fe-4S] cluster</name>
        <dbReference type="ChEBI" id="CHEBI:49883"/>
        <note>4Fe-4S-S-AdoMet</note>
    </ligand>
</feature>
<dbReference type="Proteomes" id="UP000179164">
    <property type="component" value="Unassembled WGS sequence"/>
</dbReference>
<dbReference type="PANTHER" id="PTHR11135:SF2">
    <property type="entry name" value="ELONGATOR COMPLEX PROTEIN 3"/>
    <property type="match status" value="1"/>
</dbReference>
<evidence type="ECO:0000256" key="12">
    <source>
        <dbReference type="ARBA" id="ARBA00023315"/>
    </source>
</evidence>
<evidence type="ECO:0000256" key="4">
    <source>
        <dbReference type="ARBA" id="ARBA00022555"/>
    </source>
</evidence>
<dbReference type="InterPro" id="IPR006638">
    <property type="entry name" value="Elp3/MiaA/NifB-like_rSAM"/>
</dbReference>
<evidence type="ECO:0000256" key="11">
    <source>
        <dbReference type="ARBA" id="ARBA00023014"/>
    </source>
</evidence>
<dbReference type="GO" id="GO:0002926">
    <property type="term" value="P:tRNA wobble base 5-methoxycarbonylmethyl-2-thiouridinylation"/>
    <property type="evidence" value="ECO:0007669"/>
    <property type="project" value="TreeGrafter"/>
</dbReference>
<keyword evidence="6" id="KW-0949">S-adenosyl-L-methionine</keyword>
<dbReference type="GO" id="GO:0046872">
    <property type="term" value="F:metal ion binding"/>
    <property type="evidence" value="ECO:0007669"/>
    <property type="project" value="UniProtKB-KW"/>
</dbReference>
<dbReference type="EC" id="2.3.1.311" evidence="13"/>
<dbReference type="GO" id="GO:0033588">
    <property type="term" value="C:elongator holoenzyme complex"/>
    <property type="evidence" value="ECO:0007669"/>
    <property type="project" value="TreeGrafter"/>
</dbReference>
<dbReference type="PANTHER" id="PTHR11135">
    <property type="entry name" value="HISTONE ACETYLTRANSFERASE-RELATED"/>
    <property type="match status" value="1"/>
</dbReference>
<dbReference type="SUPFAM" id="SSF102114">
    <property type="entry name" value="Radical SAM enzymes"/>
    <property type="match status" value="1"/>
</dbReference>
<dbReference type="SMART" id="SM00729">
    <property type="entry name" value="Elp3"/>
    <property type="match status" value="1"/>
</dbReference>
<dbReference type="InterPro" id="IPR058240">
    <property type="entry name" value="rSAM_sf"/>
</dbReference>
<keyword evidence="4" id="KW-0820">tRNA-binding</keyword>
<evidence type="ECO:0000256" key="8">
    <source>
        <dbReference type="ARBA" id="ARBA00022723"/>
    </source>
</evidence>
<evidence type="ECO:0000259" key="16">
    <source>
        <dbReference type="PROSITE" id="PS51918"/>
    </source>
</evidence>
<evidence type="ECO:0000256" key="14">
    <source>
        <dbReference type="ARBA" id="ARBA00047372"/>
    </source>
</evidence>
<evidence type="ECO:0000313" key="17">
    <source>
        <dbReference type="EMBL" id="OGY83949.1"/>
    </source>
</evidence>
<accession>A0A1G2B5P7</accession>
<dbReference type="Pfam" id="PF04055">
    <property type="entry name" value="Radical_SAM"/>
    <property type="match status" value="1"/>
</dbReference>
<keyword evidence="7" id="KW-0819">tRNA processing</keyword>
<feature type="binding site" evidence="15">
    <location>
        <position position="98"/>
    </location>
    <ligand>
        <name>[4Fe-4S] cluster</name>
        <dbReference type="ChEBI" id="CHEBI:49883"/>
        <note>4Fe-4S-S-AdoMet</note>
    </ligand>
</feature>
<reference evidence="17 18" key="1">
    <citation type="journal article" date="2016" name="Nat. Commun.">
        <title>Thousands of microbial genomes shed light on interconnected biogeochemical processes in an aquifer system.</title>
        <authorList>
            <person name="Anantharaman K."/>
            <person name="Brown C.T."/>
            <person name="Hug L.A."/>
            <person name="Sharon I."/>
            <person name="Castelle C.J."/>
            <person name="Probst A.J."/>
            <person name="Thomas B.C."/>
            <person name="Singh A."/>
            <person name="Wilkins M.J."/>
            <person name="Karaoz U."/>
            <person name="Brodie E.L."/>
            <person name="Williams K.H."/>
            <person name="Hubbard S.S."/>
            <person name="Banfield J.F."/>
        </authorList>
    </citation>
    <scope>NUCLEOTIDE SEQUENCE [LARGE SCALE GENOMIC DNA]</scope>
</reference>
<sequence length="511" mass="58779">MTHQITKELIRDLHQSRPQTIEDLNQLKRDLAKRYGTGIISHTTLLGTYRQFLADEKQEANEDLLGLLKRRAIRTLSGVAPITVLTKPYPCPGRCVYCPTERNMPKSYIASEPAAQRALQNKFDPYDQVRNRIDQLEMNGHVADKIELIVLGGTWSFYEKDYQEWFIKRCFEAANEVNSETLGEAQTINETAEHRIIGVTLETRPDYITEEELWRMRLLGCTHVQIGVQSLDQAILDLIKRDDTVEGMAKATKLLKEFGFKFTYHIMPGLPGATPEKDFETFHMLFSDERFQPDMLKIYPTVVVQSSVMYQWWKAGKYKPYNEETLRSLLIKIKKIIPPYVRINRLIRDIPGNDIIDGNLVTNLRQELQREGVSCQCIRCREAKGQKVKLEDAELVDRTYASSGGTEHFISFESPDRKTIYAFVRLYLPGNSKQAFVRELHTYGEMIPVGSEKKAVQHTGFGKRLMAETEKVAEANGFKKLAVIAGIGVKEYYRKLGYRDENTYVVKTLEK</sequence>
<dbReference type="CDD" id="cd01335">
    <property type="entry name" value="Radical_SAM"/>
    <property type="match status" value="1"/>
</dbReference>
<dbReference type="InterPro" id="IPR007197">
    <property type="entry name" value="rSAM"/>
</dbReference>
<evidence type="ECO:0000256" key="13">
    <source>
        <dbReference type="ARBA" id="ARBA00044771"/>
    </source>
</evidence>
<proteinExistence type="inferred from homology"/>
<dbReference type="SFLD" id="SFLDF00344">
    <property type="entry name" value="ELP3-like"/>
    <property type="match status" value="1"/>
</dbReference>
<dbReference type="NCBIfam" id="TIGR01211">
    <property type="entry name" value="ELP3"/>
    <property type="match status" value="1"/>
</dbReference>
<dbReference type="GO" id="GO:0000049">
    <property type="term" value="F:tRNA binding"/>
    <property type="evidence" value="ECO:0007669"/>
    <property type="project" value="UniProtKB-KW"/>
</dbReference>
<dbReference type="SFLD" id="SFLDG01086">
    <property type="entry name" value="elongater_protein-like"/>
    <property type="match status" value="1"/>
</dbReference>
<dbReference type="GO" id="GO:0005737">
    <property type="term" value="C:cytoplasm"/>
    <property type="evidence" value="ECO:0007669"/>
    <property type="project" value="TreeGrafter"/>
</dbReference>
<feature type="domain" description="Radical SAM core" evidence="16">
    <location>
        <begin position="76"/>
        <end position="339"/>
    </location>
</feature>
<dbReference type="PROSITE" id="PS51918">
    <property type="entry name" value="RADICAL_SAM"/>
    <property type="match status" value="1"/>
</dbReference>
<evidence type="ECO:0000256" key="6">
    <source>
        <dbReference type="ARBA" id="ARBA00022691"/>
    </source>
</evidence>
<gene>
    <name evidence="17" type="ORF">A2898_01585</name>
</gene>
<protein>
    <recommendedName>
        <fullName evidence="13">tRNA carboxymethyluridine synthase</fullName>
        <ecNumber evidence="13">2.3.1.311</ecNumber>
    </recommendedName>
</protein>
<evidence type="ECO:0000313" key="18">
    <source>
        <dbReference type="Proteomes" id="UP000179164"/>
    </source>
</evidence>
<dbReference type="EMBL" id="MHKE01000012">
    <property type="protein sequence ID" value="OGY83949.1"/>
    <property type="molecule type" value="Genomic_DNA"/>
</dbReference>
<comment type="catalytic activity">
    <reaction evidence="14">
        <text>uridine(34) in tRNA + acetyl-CoA + S-adenosyl-L-methionine + H2O = 5-(carboxymethyl)uridine(34) in tRNA + 5'-deoxyadenosine + L-methionine + CoA + 2 H(+)</text>
        <dbReference type="Rhea" id="RHEA:61020"/>
        <dbReference type="Rhea" id="RHEA-COMP:10407"/>
        <dbReference type="Rhea" id="RHEA-COMP:11727"/>
        <dbReference type="ChEBI" id="CHEBI:15377"/>
        <dbReference type="ChEBI" id="CHEBI:15378"/>
        <dbReference type="ChEBI" id="CHEBI:17319"/>
        <dbReference type="ChEBI" id="CHEBI:57287"/>
        <dbReference type="ChEBI" id="CHEBI:57288"/>
        <dbReference type="ChEBI" id="CHEBI:57844"/>
        <dbReference type="ChEBI" id="CHEBI:59789"/>
        <dbReference type="ChEBI" id="CHEBI:65315"/>
        <dbReference type="ChEBI" id="CHEBI:74882"/>
        <dbReference type="EC" id="2.3.1.311"/>
    </reaction>
    <physiologicalReaction direction="left-to-right" evidence="14">
        <dbReference type="Rhea" id="RHEA:61021"/>
    </physiologicalReaction>
</comment>
<dbReference type="PIRSF" id="PIRSF005669">
    <property type="entry name" value="Hist_AcTrfase_ELP3"/>
    <property type="match status" value="1"/>
</dbReference>
<dbReference type="Gene3D" id="3.40.630.30">
    <property type="match status" value="1"/>
</dbReference>